<gene>
    <name evidence="1" type="ORF">GCM10007315_35440</name>
</gene>
<evidence type="ECO:0000313" key="1">
    <source>
        <dbReference type="EMBL" id="GHC67323.1"/>
    </source>
</evidence>
<name>A0A918TY43_9RHOB</name>
<organism evidence="1 2">
    <name type="scientific">Neogemmobacter tilapiae</name>
    <dbReference type="NCBI Taxonomy" id="875041"/>
    <lineage>
        <taxon>Bacteria</taxon>
        <taxon>Pseudomonadati</taxon>
        <taxon>Pseudomonadota</taxon>
        <taxon>Alphaproteobacteria</taxon>
        <taxon>Rhodobacterales</taxon>
        <taxon>Paracoccaceae</taxon>
        <taxon>Neogemmobacter</taxon>
    </lineage>
</organism>
<protein>
    <submittedName>
        <fullName evidence="1">Uncharacterized protein</fullName>
    </submittedName>
</protein>
<accession>A0A918TY43</accession>
<reference evidence="1" key="2">
    <citation type="submission" date="2020-09" db="EMBL/GenBank/DDBJ databases">
        <authorList>
            <person name="Sun Q."/>
            <person name="Kim S."/>
        </authorList>
    </citation>
    <scope>NUCLEOTIDE SEQUENCE</scope>
    <source>
        <strain evidence="1">KCTC 23310</strain>
    </source>
</reference>
<comment type="caution">
    <text evidence="1">The sequence shown here is derived from an EMBL/GenBank/DDBJ whole genome shotgun (WGS) entry which is preliminary data.</text>
</comment>
<evidence type="ECO:0000313" key="2">
    <source>
        <dbReference type="Proteomes" id="UP000638981"/>
    </source>
</evidence>
<proteinExistence type="predicted"/>
<dbReference type="Proteomes" id="UP000638981">
    <property type="component" value="Unassembled WGS sequence"/>
</dbReference>
<dbReference type="EMBL" id="BMYJ01000016">
    <property type="protein sequence ID" value="GHC67323.1"/>
    <property type="molecule type" value="Genomic_DNA"/>
</dbReference>
<reference evidence="1" key="1">
    <citation type="journal article" date="2014" name="Int. J. Syst. Evol. Microbiol.">
        <title>Complete genome sequence of Corynebacterium casei LMG S-19264T (=DSM 44701T), isolated from a smear-ripened cheese.</title>
        <authorList>
            <consortium name="US DOE Joint Genome Institute (JGI-PGF)"/>
            <person name="Walter F."/>
            <person name="Albersmeier A."/>
            <person name="Kalinowski J."/>
            <person name="Ruckert C."/>
        </authorList>
    </citation>
    <scope>NUCLEOTIDE SEQUENCE</scope>
    <source>
        <strain evidence="1">KCTC 23310</strain>
    </source>
</reference>
<dbReference type="AlphaFoldDB" id="A0A918TY43"/>
<sequence>MASAIADPLGALEKQDTEDAREFLIETVLALESEMTLPVEMEAQRVLLLADGKGPTALKTIAGQKLTNEEYDAAYAQRGELAVALHVHALHRRVFDDGVSFRNARLWRDGKLYSAFDVELDHPKPVDGAAMPLDKFLGAVKRRLQLPVDCGLSVVDLPETDSYKASVLLIVRIPKDITGIAEHLNNGGRRLRFLRPQKEVLLIYTPAEQRIEICADTAPERAVVSESFAIEVLGHNVSLKPLTWVNYDLSRFFRTLELDPPTVSGFVIERTALLEIEMRLARWNQRIRLSVPFGDEIEVTAQRYLFPARVMQRASGISHVVIAVQYRRKESEPSSFLEITISDRNRCNLLSIPDPEIRRLGRTLLTEWNIQQPFKDLSAGELGDFLSLLLELYEQDADTVPATFFSERNVDPDRLLEAKFIVRKGVEDVVIENDHDDFPPAKDRTYYAIATEWLEQRIVEAFQTILPISGKQEITPRLFFVGSMLIDEKQVPCYLARGLADKKWFVDAEARLRARSGAGPGIVFCGQDPGWKCIAANIIMTIPHTSDPSAAFETVDAAFVETFFRANMGLAFGGSALTLIQSEDGESGTLHAPGMPDLALFSGQQVRCFRLLVDAKKKGLTAVKTSTLIEGSKSMSLQQMLGAKRWPVFKDYLDDVGQGWWSIKTN</sequence>
<keyword evidence="2" id="KW-1185">Reference proteome</keyword>